<dbReference type="PROSITE" id="PS51186">
    <property type="entry name" value="GNAT"/>
    <property type="match status" value="1"/>
</dbReference>
<dbReference type="PANTHER" id="PTHR43415:SF4">
    <property type="entry name" value="N-ACETYLTRANSFERASE DOMAIN-CONTAINING PROTEIN"/>
    <property type="match status" value="1"/>
</dbReference>
<dbReference type="PANTHER" id="PTHR43415">
    <property type="entry name" value="SPERMIDINE N(1)-ACETYLTRANSFERASE"/>
    <property type="match status" value="1"/>
</dbReference>
<dbReference type="EMBL" id="WQLB01000013">
    <property type="protein sequence ID" value="MVN87293.1"/>
    <property type="molecule type" value="Genomic_DNA"/>
</dbReference>
<evidence type="ECO:0000313" key="2">
    <source>
        <dbReference type="EMBL" id="MVN87293.1"/>
    </source>
</evidence>
<dbReference type="Pfam" id="PF13302">
    <property type="entry name" value="Acetyltransf_3"/>
    <property type="match status" value="1"/>
</dbReference>
<dbReference type="Gene3D" id="3.40.630.30">
    <property type="match status" value="1"/>
</dbReference>
<dbReference type="GO" id="GO:0016747">
    <property type="term" value="F:acyltransferase activity, transferring groups other than amino-acyl groups"/>
    <property type="evidence" value="ECO:0007669"/>
    <property type="project" value="InterPro"/>
</dbReference>
<dbReference type="InterPro" id="IPR000182">
    <property type="entry name" value="GNAT_dom"/>
</dbReference>
<dbReference type="InterPro" id="IPR016181">
    <property type="entry name" value="Acyl_CoA_acyltransferase"/>
</dbReference>
<dbReference type="RefSeq" id="WP_369409313.1">
    <property type="nucleotide sequence ID" value="NZ_WQLB01000013.1"/>
</dbReference>
<proteinExistence type="predicted"/>
<dbReference type="Proteomes" id="UP000483286">
    <property type="component" value="Unassembled WGS sequence"/>
</dbReference>
<organism evidence="2 3">
    <name type="scientific">Deinococcus arboris</name>
    <dbReference type="NCBI Taxonomy" id="2682977"/>
    <lineage>
        <taxon>Bacteria</taxon>
        <taxon>Thermotogati</taxon>
        <taxon>Deinococcota</taxon>
        <taxon>Deinococci</taxon>
        <taxon>Deinococcales</taxon>
        <taxon>Deinococcaceae</taxon>
        <taxon>Deinococcus</taxon>
    </lineage>
</organism>
<gene>
    <name evidence="2" type="ORF">GO986_10970</name>
</gene>
<name>A0A7C9HRZ1_9DEIO</name>
<dbReference type="SUPFAM" id="SSF55729">
    <property type="entry name" value="Acyl-CoA N-acyltransferases (Nat)"/>
    <property type="match status" value="1"/>
</dbReference>
<protein>
    <submittedName>
        <fullName evidence="2">GNAT family N-acetyltransferase</fullName>
    </submittedName>
</protein>
<evidence type="ECO:0000259" key="1">
    <source>
        <dbReference type="PROSITE" id="PS51186"/>
    </source>
</evidence>
<feature type="domain" description="N-acetyltransferase" evidence="1">
    <location>
        <begin position="4"/>
        <end position="174"/>
    </location>
</feature>
<sequence>MSTLTLRDRQPGDLPVLWRWLHGEPSPAWQQWDAPYFHAARPPSTTTLELFMARVQAQEPSSDRRIIALDGQCIGQVTRDEEAPTGGGWWELGILIYDPQHWGGGLGTEALQQWTAATFAETGAHVLTLTTWDGNGRMIRAAERVGYRECARIPEARLWQGRRWDSVKLACLRRMASDS</sequence>
<comment type="caution">
    <text evidence="2">The sequence shown here is derived from an EMBL/GenBank/DDBJ whole genome shotgun (WGS) entry which is preliminary data.</text>
</comment>
<keyword evidence="2" id="KW-0808">Transferase</keyword>
<evidence type="ECO:0000313" key="3">
    <source>
        <dbReference type="Proteomes" id="UP000483286"/>
    </source>
</evidence>
<keyword evidence="3" id="KW-1185">Reference proteome</keyword>
<reference evidence="2 3" key="1">
    <citation type="submission" date="2019-12" db="EMBL/GenBank/DDBJ databases">
        <title>Deinococcus sp. HMF7620 Genome sequencing and assembly.</title>
        <authorList>
            <person name="Kang H."/>
            <person name="Kim H."/>
            <person name="Joh K."/>
        </authorList>
    </citation>
    <scope>NUCLEOTIDE SEQUENCE [LARGE SCALE GENOMIC DNA]</scope>
    <source>
        <strain evidence="2 3">HMF7620</strain>
    </source>
</reference>
<dbReference type="AlphaFoldDB" id="A0A7C9HRZ1"/>
<accession>A0A7C9HRZ1</accession>